<gene>
    <name evidence="2" type="ORF">PV07_01148</name>
</gene>
<keyword evidence="3" id="KW-1185">Reference proteome</keyword>
<dbReference type="VEuPathDB" id="FungiDB:PV07_01148"/>
<dbReference type="AlphaFoldDB" id="A0A0D2DF84"/>
<dbReference type="HOGENOM" id="CLU_769471_0_0_1"/>
<evidence type="ECO:0000313" key="2">
    <source>
        <dbReference type="EMBL" id="KIW34369.1"/>
    </source>
</evidence>
<protein>
    <submittedName>
        <fullName evidence="2">Uncharacterized protein</fullName>
    </submittedName>
</protein>
<proteinExistence type="predicted"/>
<dbReference type="Proteomes" id="UP000054466">
    <property type="component" value="Unassembled WGS sequence"/>
</dbReference>
<evidence type="ECO:0000313" key="3">
    <source>
        <dbReference type="Proteomes" id="UP000054466"/>
    </source>
</evidence>
<dbReference type="EMBL" id="KN847040">
    <property type="protein sequence ID" value="KIW34369.1"/>
    <property type="molecule type" value="Genomic_DNA"/>
</dbReference>
<feature type="compositionally biased region" description="Acidic residues" evidence="1">
    <location>
        <begin position="338"/>
        <end position="350"/>
    </location>
</feature>
<organism evidence="2 3">
    <name type="scientific">Cladophialophora immunda</name>
    <dbReference type="NCBI Taxonomy" id="569365"/>
    <lineage>
        <taxon>Eukaryota</taxon>
        <taxon>Fungi</taxon>
        <taxon>Dikarya</taxon>
        <taxon>Ascomycota</taxon>
        <taxon>Pezizomycotina</taxon>
        <taxon>Eurotiomycetes</taxon>
        <taxon>Chaetothyriomycetidae</taxon>
        <taxon>Chaetothyriales</taxon>
        <taxon>Herpotrichiellaceae</taxon>
        <taxon>Cladophialophora</taxon>
    </lineage>
</organism>
<feature type="region of interest" description="Disordered" evidence="1">
    <location>
        <begin position="299"/>
        <end position="360"/>
    </location>
</feature>
<name>A0A0D2DF84_9EURO</name>
<dbReference type="RefSeq" id="XP_016254585.1">
    <property type="nucleotide sequence ID" value="XM_016387657.1"/>
</dbReference>
<sequence>MSDEEYADLDNEQQLDLYEYWDTEEQAKKGGVKTFEVKEEGGLIFDSGKSDYAVTVERVLGVDGSGEAMAEDGKTHTAQMTVLILKIVVAAKPGCRIRSVEATLRLDNPKGGSQPNPVVQAWAPFRKLQLTNPTAAKIKQTSNTTVGAQATYQGAGFHTDHSRGYEIDFERTYYDFAYSTPCMDPTSHKRAGVTWYMEQNDLQNSSVLLETFAAILFTRASDGPYLVRFDIDVRGGTLYDFSNKLKRAFGLGPGHTKPFLVHPSPNPKVRGGEGNDFLLGIQNLKDDLGKLRAEHDSTGLKIVRKSGQGGSAEEEPTQPGSDNAENEAEGEDTRVNFAEDDGQEEGEGEGGEFNPWADEA</sequence>
<dbReference type="GeneID" id="27340342"/>
<accession>A0A0D2DF84</accession>
<reference evidence="2 3" key="1">
    <citation type="submission" date="2015-01" db="EMBL/GenBank/DDBJ databases">
        <title>The Genome Sequence of Cladophialophora immunda CBS83496.</title>
        <authorList>
            <consortium name="The Broad Institute Genomics Platform"/>
            <person name="Cuomo C."/>
            <person name="de Hoog S."/>
            <person name="Gorbushina A."/>
            <person name="Stielow B."/>
            <person name="Teixiera M."/>
            <person name="Abouelleil A."/>
            <person name="Chapman S.B."/>
            <person name="Priest M."/>
            <person name="Young S.K."/>
            <person name="Wortman J."/>
            <person name="Nusbaum C."/>
            <person name="Birren B."/>
        </authorList>
    </citation>
    <scope>NUCLEOTIDE SEQUENCE [LARGE SCALE GENOMIC DNA]</scope>
    <source>
        <strain evidence="2 3">CBS 83496</strain>
    </source>
</reference>
<dbReference type="OrthoDB" id="5030973at2759"/>
<evidence type="ECO:0000256" key="1">
    <source>
        <dbReference type="SAM" id="MobiDB-lite"/>
    </source>
</evidence>